<dbReference type="PANTHER" id="PTHR34109:SF1">
    <property type="entry name" value="VOC DOMAIN-CONTAINING PROTEIN"/>
    <property type="match status" value="1"/>
</dbReference>
<organism evidence="3 4">
    <name type="scientific">Bailinhaonella thermotolerans</name>
    <dbReference type="NCBI Taxonomy" id="1070861"/>
    <lineage>
        <taxon>Bacteria</taxon>
        <taxon>Bacillati</taxon>
        <taxon>Actinomycetota</taxon>
        <taxon>Actinomycetes</taxon>
        <taxon>Streptosporangiales</taxon>
        <taxon>Streptosporangiaceae</taxon>
        <taxon>Bailinhaonella</taxon>
    </lineage>
</organism>
<dbReference type="InterPro" id="IPR004360">
    <property type="entry name" value="Glyas_Fos-R_dOase_dom"/>
</dbReference>
<feature type="domain" description="VOC" evidence="2">
    <location>
        <begin position="18"/>
        <end position="147"/>
    </location>
</feature>
<dbReference type="AlphaFoldDB" id="A0A3A4AF05"/>
<dbReference type="Gene3D" id="3.30.720.110">
    <property type="match status" value="1"/>
</dbReference>
<dbReference type="PANTHER" id="PTHR34109">
    <property type="entry name" value="BNAUNNG04460D PROTEIN-RELATED"/>
    <property type="match status" value="1"/>
</dbReference>
<evidence type="ECO:0000259" key="2">
    <source>
        <dbReference type="PROSITE" id="PS51819"/>
    </source>
</evidence>
<keyword evidence="3" id="KW-0223">Dioxygenase</keyword>
<proteinExistence type="predicted"/>
<comment type="caution">
    <text evidence="3">The sequence shown here is derived from an EMBL/GenBank/DDBJ whole genome shotgun (WGS) entry which is preliminary data.</text>
</comment>
<dbReference type="EMBL" id="QZEY01000011">
    <property type="protein sequence ID" value="RJL27235.1"/>
    <property type="molecule type" value="Genomic_DNA"/>
</dbReference>
<keyword evidence="4" id="KW-1185">Reference proteome</keyword>
<feature type="region of interest" description="Disordered" evidence="1">
    <location>
        <begin position="148"/>
        <end position="169"/>
    </location>
</feature>
<sequence length="169" mass="19435">MSEPNGRRGEWTYNPSRGFPRVVPILFYEDVEVAISWLSRVFGFNELLRVVCEGGWIAHADLELENGVIMLDAARGDYAPRKDYRKPILDGHVCSYTFVCVEDVDKHFERARAEGATIVYPPEDKEWGLRQYTAKDYEGHTWEFSQHIGDPPPEEWEATTAHATGEFRP</sequence>
<dbReference type="RefSeq" id="WP_119929136.1">
    <property type="nucleotide sequence ID" value="NZ_QZEY01000011.1"/>
</dbReference>
<dbReference type="GO" id="GO:0051213">
    <property type="term" value="F:dioxygenase activity"/>
    <property type="evidence" value="ECO:0007669"/>
    <property type="project" value="UniProtKB-KW"/>
</dbReference>
<dbReference type="OrthoDB" id="9806868at2"/>
<accession>A0A3A4AF05</accession>
<dbReference type="InterPro" id="IPR029068">
    <property type="entry name" value="Glyas_Bleomycin-R_OHBP_Dase"/>
</dbReference>
<gene>
    <name evidence="3" type="ORF">D5H75_25935</name>
</gene>
<dbReference type="Proteomes" id="UP000265768">
    <property type="component" value="Unassembled WGS sequence"/>
</dbReference>
<name>A0A3A4AF05_9ACTN</name>
<evidence type="ECO:0000313" key="3">
    <source>
        <dbReference type="EMBL" id="RJL27235.1"/>
    </source>
</evidence>
<protein>
    <submittedName>
        <fullName evidence="3">Glyoxalase/bleomycin resistance/extradiol dioxygenase family protein</fullName>
    </submittedName>
</protein>
<keyword evidence="3" id="KW-0560">Oxidoreductase</keyword>
<dbReference type="InterPro" id="IPR037523">
    <property type="entry name" value="VOC_core"/>
</dbReference>
<dbReference type="Pfam" id="PF00903">
    <property type="entry name" value="Glyoxalase"/>
    <property type="match status" value="1"/>
</dbReference>
<evidence type="ECO:0000313" key="4">
    <source>
        <dbReference type="Proteomes" id="UP000265768"/>
    </source>
</evidence>
<dbReference type="Gene3D" id="3.30.720.120">
    <property type="match status" value="1"/>
</dbReference>
<reference evidence="3 4" key="1">
    <citation type="submission" date="2018-09" db="EMBL/GenBank/DDBJ databases">
        <title>YIM 75507 draft genome.</title>
        <authorList>
            <person name="Tang S."/>
            <person name="Feng Y."/>
        </authorList>
    </citation>
    <scope>NUCLEOTIDE SEQUENCE [LARGE SCALE GENOMIC DNA]</scope>
    <source>
        <strain evidence="3 4">YIM 75507</strain>
    </source>
</reference>
<dbReference type="SUPFAM" id="SSF54593">
    <property type="entry name" value="Glyoxalase/Bleomycin resistance protein/Dihydroxybiphenyl dioxygenase"/>
    <property type="match status" value="1"/>
</dbReference>
<evidence type="ECO:0000256" key="1">
    <source>
        <dbReference type="SAM" id="MobiDB-lite"/>
    </source>
</evidence>
<dbReference type="PROSITE" id="PS51819">
    <property type="entry name" value="VOC"/>
    <property type="match status" value="1"/>
</dbReference>